<evidence type="ECO:0000313" key="2">
    <source>
        <dbReference type="Proteomes" id="UP000219072"/>
    </source>
</evidence>
<proteinExistence type="predicted"/>
<organism evidence="1 2">
    <name type="scientific">Streptomyces zhaozhouensis</name>
    <dbReference type="NCBI Taxonomy" id="1300267"/>
    <lineage>
        <taxon>Bacteria</taxon>
        <taxon>Bacillati</taxon>
        <taxon>Actinomycetota</taxon>
        <taxon>Actinomycetes</taxon>
        <taxon>Kitasatosporales</taxon>
        <taxon>Streptomycetaceae</taxon>
        <taxon>Streptomyces</taxon>
    </lineage>
</organism>
<evidence type="ECO:0000313" key="1">
    <source>
        <dbReference type="EMBL" id="SOD61612.1"/>
    </source>
</evidence>
<dbReference type="EMBL" id="OCNE01000003">
    <property type="protein sequence ID" value="SOD61612.1"/>
    <property type="molecule type" value="Genomic_DNA"/>
</dbReference>
<dbReference type="OrthoDB" id="4329964at2"/>
<dbReference type="AlphaFoldDB" id="A0A286DSG0"/>
<dbReference type="Gene3D" id="3.40.1660.10">
    <property type="entry name" value="EreA-like (biosynthetic domain)"/>
    <property type="match status" value="1"/>
</dbReference>
<dbReference type="InterPro" id="IPR014622">
    <property type="entry name" value="UCP036794_erythomycin"/>
</dbReference>
<dbReference type="Pfam" id="PF05139">
    <property type="entry name" value="Erythro_esteras"/>
    <property type="match status" value="1"/>
</dbReference>
<dbReference type="InterPro" id="IPR052036">
    <property type="entry name" value="Hydrolase/PRTase-associated"/>
</dbReference>
<accession>A0A286DSG0</accession>
<dbReference type="SUPFAM" id="SSF159501">
    <property type="entry name" value="EreA/ChaN-like"/>
    <property type="match status" value="1"/>
</dbReference>
<reference evidence="1 2" key="1">
    <citation type="submission" date="2017-09" db="EMBL/GenBank/DDBJ databases">
        <authorList>
            <person name="Ehlers B."/>
            <person name="Leendertz F.H."/>
        </authorList>
    </citation>
    <scope>NUCLEOTIDE SEQUENCE [LARGE SCALE GENOMIC DNA]</scope>
    <source>
        <strain evidence="1 2">CGMCC 4.7095</strain>
    </source>
</reference>
<dbReference type="PANTHER" id="PTHR31299:SF0">
    <property type="entry name" value="ESTERASE, PUTATIVE (AFU_ORTHOLOGUE AFUA_1G05850)-RELATED"/>
    <property type="match status" value="1"/>
</dbReference>
<dbReference type="RefSeq" id="WP_097230145.1">
    <property type="nucleotide sequence ID" value="NZ_OCNE01000003.1"/>
</dbReference>
<dbReference type="GO" id="GO:0046677">
    <property type="term" value="P:response to antibiotic"/>
    <property type="evidence" value="ECO:0007669"/>
    <property type="project" value="InterPro"/>
</dbReference>
<dbReference type="CDD" id="cd14728">
    <property type="entry name" value="Ere-like"/>
    <property type="match status" value="1"/>
</dbReference>
<dbReference type="PANTHER" id="PTHR31299">
    <property type="entry name" value="ESTERASE, PUTATIVE (AFU_ORTHOLOGUE AFUA_1G05850)-RELATED"/>
    <property type="match status" value="1"/>
</dbReference>
<name>A0A286DSG0_9ACTN</name>
<dbReference type="PIRSF" id="PIRSF036794">
    <property type="entry name" value="UCP_erythr_ester"/>
    <property type="match status" value="1"/>
</dbReference>
<dbReference type="Proteomes" id="UP000219072">
    <property type="component" value="Unassembled WGS sequence"/>
</dbReference>
<protein>
    <submittedName>
        <fullName evidence="1">Erythromycin esterase homolog</fullName>
    </submittedName>
</protein>
<gene>
    <name evidence="1" type="ORF">SAMN06297387_103264</name>
</gene>
<dbReference type="Gene3D" id="3.30.1870.10">
    <property type="entry name" value="EreA-like, domain 2"/>
    <property type="match status" value="1"/>
</dbReference>
<keyword evidence="2" id="KW-1185">Reference proteome</keyword>
<sequence length="431" mass="46050">MAHHHVTRIGKATHPLDAAAVQRLLPRPRPRVLALGEPTHGEDELLDVRNTLFRALVETVGYRTVALETDCLRGLLVDDHVTGVAPGAEDAPGATGDAALDDVMKRGFSHSDLGLGASPANRALVRWMRARNARLPAAERVRFAGFDGPLEITAAASPRQALTALHTYLAPHLPTALLPPETADTLDALLGDDDRWTDPEAMLDPARSIGRSPVADRLRLLADDLAALLDEHSPQLLAATTRDALDRARLHARTATGLLRYHHWMADTSPARMTRLVAVRDHMMAANLLALAERGPVLVHAHNSHLQRARSTMGTWEGTVEWWSAGALVAARLGDDYAFLATALGTLPHRGVHAPAPDTVEGLLHALPHSPSLTPTSHLTTALADAPATPRTSPWFGYAPLDPTDLAGSDGVVYVGEVGRALSARPLSAGP</sequence>
<dbReference type="InterPro" id="IPR007815">
    <property type="entry name" value="Emycin_Estase"/>
</dbReference>